<sequence>MSTGWVQRWGEQLRSTVRALEPDDTQPLPRLAPEPPPVDPVLVELLRALATALANSAESADQTTDRLRDVAAAYDADVSALVMPTGVIFRIGSSEVDLVTVSPRPLRLDQVAEVDNLVTVLTRAGVSPAEGLRRLGDILSRPPRFHGPTTFGGSLLLSLGFGLLINPDIKALPWYLALGGLVGGLRMLANRWATLSVALPVLAAFVVSALTVLVVVPITGDDAIRLLAPPLVAFLPGATLTIATIELANNQIVSGASRLVWGLSQLLLLVFGVLAGLSVADYRPAGPDVSQLGAWAPWVGVLVVGVGYLLFSSAPPGSLVFILAALTAAYAAQTVGAFVLTAQFSGFAGGLVIAPLTRLLAWFPKAPSSTVMLLPAFWLLVPGALGLRSFSQAAVGLGADGLLTTGLSIIAVALGVLVGTSLTRDVLAVSRTFQRPG</sequence>
<feature type="transmembrane region" description="Helical" evidence="2">
    <location>
        <begin position="370"/>
        <end position="390"/>
    </location>
</feature>
<feature type="transmembrane region" description="Helical" evidence="2">
    <location>
        <begin position="259"/>
        <end position="280"/>
    </location>
</feature>
<evidence type="ECO:0000313" key="4">
    <source>
        <dbReference type="EMBL" id="TKV58331.1"/>
    </source>
</evidence>
<feature type="domain" description="Threonine/serine exporter-like N-terminal" evidence="3">
    <location>
        <begin position="48"/>
        <end position="279"/>
    </location>
</feature>
<feature type="transmembrane region" description="Helical" evidence="2">
    <location>
        <begin position="346"/>
        <end position="363"/>
    </location>
</feature>
<dbReference type="Proteomes" id="UP000306985">
    <property type="component" value="Unassembled WGS sequence"/>
</dbReference>
<dbReference type="PANTHER" id="PTHR31082:SF4">
    <property type="entry name" value="PHEROMONE-REGULATED MEMBRANE PROTEIN 10"/>
    <property type="match status" value="1"/>
</dbReference>
<evidence type="ECO:0000256" key="2">
    <source>
        <dbReference type="SAM" id="Phobius"/>
    </source>
</evidence>
<gene>
    <name evidence="4" type="ORF">FDO65_12195</name>
</gene>
<protein>
    <submittedName>
        <fullName evidence="4">Threonine/serine exporter family protein</fullName>
    </submittedName>
</protein>
<comment type="similarity">
    <text evidence="1">Belongs to the ThrE exporter (TC 2.A.79) family.</text>
</comment>
<reference evidence="4 5" key="1">
    <citation type="submission" date="2019-05" db="EMBL/GenBank/DDBJ databases">
        <title>Nakamurella sp. N5BH11, whole genome shotgun sequence.</title>
        <authorList>
            <person name="Tuo L."/>
        </authorList>
    </citation>
    <scope>NUCLEOTIDE SEQUENCE [LARGE SCALE GENOMIC DNA]</scope>
    <source>
        <strain evidence="4 5">N5BH11</strain>
    </source>
</reference>
<dbReference type="RefSeq" id="WP_137449994.1">
    <property type="nucleotide sequence ID" value="NZ_SZZH01000003.1"/>
</dbReference>
<dbReference type="AlphaFoldDB" id="A0A4U6QE52"/>
<feature type="transmembrane region" description="Helical" evidence="2">
    <location>
        <begin position="226"/>
        <end position="247"/>
    </location>
</feature>
<accession>A0A4U6QE52</accession>
<dbReference type="PANTHER" id="PTHR31082">
    <property type="entry name" value="PHEROMONE-REGULATED MEMBRANE PROTEIN 10"/>
    <property type="match status" value="1"/>
</dbReference>
<dbReference type="Pfam" id="PF06738">
    <property type="entry name" value="ThrE"/>
    <property type="match status" value="1"/>
</dbReference>
<feature type="transmembrane region" description="Helical" evidence="2">
    <location>
        <begin position="292"/>
        <end position="311"/>
    </location>
</feature>
<proteinExistence type="inferred from homology"/>
<organism evidence="4 5">
    <name type="scientific">Nakamurella flava</name>
    <dbReference type="NCBI Taxonomy" id="2576308"/>
    <lineage>
        <taxon>Bacteria</taxon>
        <taxon>Bacillati</taxon>
        <taxon>Actinomycetota</taxon>
        <taxon>Actinomycetes</taxon>
        <taxon>Nakamurellales</taxon>
        <taxon>Nakamurellaceae</taxon>
        <taxon>Nakamurella</taxon>
    </lineage>
</organism>
<keyword evidence="5" id="KW-1185">Reference proteome</keyword>
<keyword evidence="2" id="KW-1133">Transmembrane helix</keyword>
<keyword evidence="2" id="KW-0812">Transmembrane</keyword>
<dbReference type="GO" id="GO:0022857">
    <property type="term" value="F:transmembrane transporter activity"/>
    <property type="evidence" value="ECO:0007669"/>
    <property type="project" value="InterPro"/>
</dbReference>
<evidence type="ECO:0000256" key="1">
    <source>
        <dbReference type="ARBA" id="ARBA00034125"/>
    </source>
</evidence>
<evidence type="ECO:0000313" key="5">
    <source>
        <dbReference type="Proteomes" id="UP000306985"/>
    </source>
</evidence>
<name>A0A4U6QE52_9ACTN</name>
<comment type="caution">
    <text evidence="4">The sequence shown here is derived from an EMBL/GenBank/DDBJ whole genome shotgun (WGS) entry which is preliminary data.</text>
</comment>
<keyword evidence="2" id="KW-0472">Membrane</keyword>
<dbReference type="InterPro" id="IPR051361">
    <property type="entry name" value="ThrE/Ser_Exporter"/>
</dbReference>
<feature type="transmembrane region" description="Helical" evidence="2">
    <location>
        <begin position="318"/>
        <end position="340"/>
    </location>
</feature>
<dbReference type="EMBL" id="SZZH01000003">
    <property type="protein sequence ID" value="TKV58331.1"/>
    <property type="molecule type" value="Genomic_DNA"/>
</dbReference>
<dbReference type="InterPro" id="IPR010619">
    <property type="entry name" value="ThrE-like_N"/>
</dbReference>
<feature type="transmembrane region" description="Helical" evidence="2">
    <location>
        <begin position="171"/>
        <end position="189"/>
    </location>
</feature>
<feature type="transmembrane region" description="Helical" evidence="2">
    <location>
        <begin position="402"/>
        <end position="422"/>
    </location>
</feature>
<evidence type="ECO:0000259" key="3">
    <source>
        <dbReference type="Pfam" id="PF06738"/>
    </source>
</evidence>
<feature type="transmembrane region" description="Helical" evidence="2">
    <location>
        <begin position="201"/>
        <end position="220"/>
    </location>
</feature>
<dbReference type="OrthoDB" id="235893at2"/>